<protein>
    <submittedName>
        <fullName evidence="1">Uncharacterized protein</fullName>
    </submittedName>
</protein>
<evidence type="ECO:0000313" key="2">
    <source>
        <dbReference type="Proteomes" id="UP000050525"/>
    </source>
</evidence>
<proteinExistence type="predicted"/>
<name>A0A151N7B0_ALLMI</name>
<gene>
    <name evidence="1" type="ORF">Y1Q_0009324</name>
</gene>
<dbReference type="EMBL" id="AKHW03003879">
    <property type="protein sequence ID" value="KYO32713.1"/>
    <property type="molecule type" value="Genomic_DNA"/>
</dbReference>
<accession>A0A151N7B0</accession>
<keyword evidence="2" id="KW-1185">Reference proteome</keyword>
<organism evidence="1 2">
    <name type="scientific">Alligator mississippiensis</name>
    <name type="common">American alligator</name>
    <dbReference type="NCBI Taxonomy" id="8496"/>
    <lineage>
        <taxon>Eukaryota</taxon>
        <taxon>Metazoa</taxon>
        <taxon>Chordata</taxon>
        <taxon>Craniata</taxon>
        <taxon>Vertebrata</taxon>
        <taxon>Euteleostomi</taxon>
        <taxon>Archelosauria</taxon>
        <taxon>Archosauria</taxon>
        <taxon>Crocodylia</taxon>
        <taxon>Alligatoridae</taxon>
        <taxon>Alligatorinae</taxon>
        <taxon>Alligator</taxon>
    </lineage>
</organism>
<evidence type="ECO:0000313" key="1">
    <source>
        <dbReference type="EMBL" id="KYO32713.1"/>
    </source>
</evidence>
<comment type="caution">
    <text evidence="1">The sequence shown here is derived from an EMBL/GenBank/DDBJ whole genome shotgun (WGS) entry which is preliminary data.</text>
</comment>
<sequence length="106" mass="11935">MQQPDGRLERANLHLQSAFNFHQYLEKLGIFHGRGKKHKFSRTTSQLYLCLAAVTVMHSPEVLGSLLRRWEANSASCILQVGLKGHVRPRAAFCLKSAVFKVSDVT</sequence>
<dbReference type="Proteomes" id="UP000050525">
    <property type="component" value="Unassembled WGS sequence"/>
</dbReference>
<reference evidence="1 2" key="1">
    <citation type="journal article" date="2012" name="Genome Biol.">
        <title>Sequencing three crocodilian genomes to illuminate the evolution of archosaurs and amniotes.</title>
        <authorList>
            <person name="St John J.A."/>
            <person name="Braun E.L."/>
            <person name="Isberg S.R."/>
            <person name="Miles L.G."/>
            <person name="Chong A.Y."/>
            <person name="Gongora J."/>
            <person name="Dalzell P."/>
            <person name="Moran C."/>
            <person name="Bed'hom B."/>
            <person name="Abzhanov A."/>
            <person name="Burgess S.C."/>
            <person name="Cooksey A.M."/>
            <person name="Castoe T.A."/>
            <person name="Crawford N.G."/>
            <person name="Densmore L.D."/>
            <person name="Drew J.C."/>
            <person name="Edwards S.V."/>
            <person name="Faircloth B.C."/>
            <person name="Fujita M.K."/>
            <person name="Greenwold M.J."/>
            <person name="Hoffmann F.G."/>
            <person name="Howard J.M."/>
            <person name="Iguchi T."/>
            <person name="Janes D.E."/>
            <person name="Khan S.Y."/>
            <person name="Kohno S."/>
            <person name="de Koning A.J."/>
            <person name="Lance S.L."/>
            <person name="McCarthy F.M."/>
            <person name="McCormack J.E."/>
            <person name="Merchant M.E."/>
            <person name="Peterson D.G."/>
            <person name="Pollock D.D."/>
            <person name="Pourmand N."/>
            <person name="Raney B.J."/>
            <person name="Roessler K.A."/>
            <person name="Sanford J.R."/>
            <person name="Sawyer R.H."/>
            <person name="Schmidt C.J."/>
            <person name="Triplett E.W."/>
            <person name="Tuberville T.D."/>
            <person name="Venegas-Anaya M."/>
            <person name="Howard J.T."/>
            <person name="Jarvis E.D."/>
            <person name="Guillette L.J.Jr."/>
            <person name="Glenn T.C."/>
            <person name="Green R.E."/>
            <person name="Ray D.A."/>
        </authorList>
    </citation>
    <scope>NUCLEOTIDE SEQUENCE [LARGE SCALE GENOMIC DNA]</scope>
    <source>
        <strain evidence="1">KSC_2009_1</strain>
    </source>
</reference>
<dbReference type="AlphaFoldDB" id="A0A151N7B0"/>